<dbReference type="HOGENOM" id="CLU_090139_2_0_2"/>
<name>A0A075WDE2_ARCFL</name>
<dbReference type="RefSeq" id="WP_010878304.1">
    <property type="nucleotide sequence ID" value="NZ_CP006577.1"/>
</dbReference>
<feature type="domain" description="Small ribosomal subunit protein uS15 N-terminal" evidence="7">
    <location>
        <begin position="1"/>
        <end position="60"/>
    </location>
</feature>
<keyword evidence="3 4" id="KW-0687">Ribonucleoprotein</keyword>
<organism evidence="8 9">
    <name type="scientific">Archaeoglobus fulgidus DSM 8774</name>
    <dbReference type="NCBI Taxonomy" id="1344584"/>
    <lineage>
        <taxon>Archaea</taxon>
        <taxon>Methanobacteriati</taxon>
        <taxon>Methanobacteriota</taxon>
        <taxon>Archaeoglobi</taxon>
        <taxon>Archaeoglobales</taxon>
        <taxon>Archaeoglobaceae</taxon>
        <taxon>Archaeoglobus</taxon>
    </lineage>
</organism>
<evidence type="ECO:0000256" key="6">
    <source>
        <dbReference type="SAM" id="MobiDB-lite"/>
    </source>
</evidence>
<protein>
    <recommendedName>
        <fullName evidence="4">Small ribosomal subunit protein uS15</fullName>
    </recommendedName>
</protein>
<reference evidence="8 9" key="1">
    <citation type="submission" date="2013-07" db="EMBL/GenBank/DDBJ databases">
        <title>Genome of Archaeoglobus fulgidus.</title>
        <authorList>
            <person name="Fiebig A."/>
            <person name="Birkeland N.-K."/>
        </authorList>
    </citation>
    <scope>NUCLEOTIDE SEQUENCE [LARGE SCALE GENOMIC DNA]</scope>
    <source>
        <strain evidence="8 9">DSM 8774</strain>
    </source>
</reference>
<evidence type="ECO:0000256" key="1">
    <source>
        <dbReference type="ARBA" id="ARBA00008434"/>
    </source>
</evidence>
<dbReference type="InterPro" id="IPR023029">
    <property type="entry name" value="Ribosomal_uS15_arc_euk"/>
</dbReference>
<gene>
    <name evidence="4" type="primary">rps15</name>
    <name evidence="8" type="ORF">AFULGI_00008840</name>
</gene>
<evidence type="ECO:0000313" key="8">
    <source>
        <dbReference type="EMBL" id="AIG97677.1"/>
    </source>
</evidence>
<dbReference type="Gene3D" id="4.10.860.130">
    <property type="match status" value="1"/>
</dbReference>
<dbReference type="NCBIfam" id="NF006331">
    <property type="entry name" value="PRK08561.1"/>
    <property type="match status" value="1"/>
</dbReference>
<feature type="region of interest" description="Disordered" evidence="6">
    <location>
        <begin position="1"/>
        <end position="21"/>
    </location>
</feature>
<dbReference type="SMR" id="A0A075WDE2"/>
<keyword evidence="2 4" id="KW-0689">Ribosomal protein</keyword>
<comment type="subunit">
    <text evidence="4">Part of the 30S ribosomal subunit.</text>
</comment>
<accession>A0A075WDE2</accession>
<dbReference type="FunFam" id="1.10.287.10:FF:000003">
    <property type="entry name" value="40S ribosomal protein S13"/>
    <property type="match status" value="1"/>
</dbReference>
<dbReference type="SMART" id="SM01387">
    <property type="entry name" value="Ribosomal_S15"/>
    <property type="match status" value="1"/>
</dbReference>
<sequence>MARIHARRRGKSGSKRIYRDSPPEWVDMSPEEVEKKVLELYNEGYEPSMIGMILRDRYGIPSVKQVTGKKIQKILKEHGVEIKYPEDLKALIKKALKLRAHLEVHRKDKHNRRGLQLIEAKIWRLSSYYKEKGVLPADWKYNPDRLKIEISK</sequence>
<dbReference type="AlphaFoldDB" id="A0A075WDE2"/>
<dbReference type="GO" id="GO:0022627">
    <property type="term" value="C:cytosolic small ribosomal subunit"/>
    <property type="evidence" value="ECO:0007669"/>
    <property type="project" value="TreeGrafter"/>
</dbReference>
<dbReference type="InterPro" id="IPR012606">
    <property type="entry name" value="Ribosomal_uS15_N"/>
</dbReference>
<dbReference type="GO" id="GO:0070181">
    <property type="term" value="F:small ribosomal subunit rRNA binding"/>
    <property type="evidence" value="ECO:0007669"/>
    <property type="project" value="TreeGrafter"/>
</dbReference>
<dbReference type="Gene3D" id="1.10.287.10">
    <property type="entry name" value="S15/NS1, RNA-binding"/>
    <property type="match status" value="1"/>
</dbReference>
<evidence type="ECO:0000256" key="4">
    <source>
        <dbReference type="HAMAP-Rule" id="MF_01343"/>
    </source>
</evidence>
<dbReference type="EMBL" id="CP006577">
    <property type="protein sequence ID" value="AIG97677.1"/>
    <property type="molecule type" value="Genomic_DNA"/>
</dbReference>
<comment type="similarity">
    <text evidence="1 4 5">Belongs to the universal ribosomal protein uS15 family.</text>
</comment>
<dbReference type="GeneID" id="24794399"/>
<proteinExistence type="inferred from homology"/>
<evidence type="ECO:0000259" key="7">
    <source>
        <dbReference type="SMART" id="SM01386"/>
    </source>
</evidence>
<dbReference type="PROSITE" id="PS00362">
    <property type="entry name" value="RIBOSOMAL_S15"/>
    <property type="match status" value="1"/>
</dbReference>
<dbReference type="PANTHER" id="PTHR11885">
    <property type="entry name" value="RIBOSOMAL PROTEIN S15P/S13E"/>
    <property type="match status" value="1"/>
</dbReference>
<evidence type="ECO:0000256" key="3">
    <source>
        <dbReference type="ARBA" id="ARBA00023274"/>
    </source>
</evidence>
<dbReference type="Proteomes" id="UP000028501">
    <property type="component" value="Chromosome"/>
</dbReference>
<dbReference type="GO" id="GO:0003735">
    <property type="term" value="F:structural constituent of ribosome"/>
    <property type="evidence" value="ECO:0007669"/>
    <property type="project" value="InterPro"/>
</dbReference>
<dbReference type="SUPFAM" id="SSF47060">
    <property type="entry name" value="S15/NS1 RNA-binding domain"/>
    <property type="match status" value="1"/>
</dbReference>
<evidence type="ECO:0000256" key="5">
    <source>
        <dbReference type="RuleBase" id="RU003919"/>
    </source>
</evidence>
<dbReference type="SMART" id="SM01386">
    <property type="entry name" value="Ribosomal_S13_N"/>
    <property type="match status" value="1"/>
</dbReference>
<dbReference type="KEGG" id="afg:AFULGI_00008840"/>
<dbReference type="CDD" id="cd00353">
    <property type="entry name" value="Ribosomal_S15p_S13e"/>
    <property type="match status" value="1"/>
</dbReference>
<dbReference type="InterPro" id="IPR009068">
    <property type="entry name" value="uS15_NS1_RNA-bd_sf"/>
</dbReference>
<dbReference type="Pfam" id="PF08069">
    <property type="entry name" value="Ribosomal_S13_N"/>
    <property type="match status" value="1"/>
</dbReference>
<dbReference type="PANTHER" id="PTHR11885:SF6">
    <property type="entry name" value="SMALL RIBOSOMAL SUBUNIT PROTEIN US15"/>
    <property type="match status" value="1"/>
</dbReference>
<feature type="compositionally biased region" description="Basic residues" evidence="6">
    <location>
        <begin position="1"/>
        <end position="16"/>
    </location>
</feature>
<dbReference type="HAMAP" id="MF_01343_A">
    <property type="entry name" value="Ribosomal_uS15_A"/>
    <property type="match status" value="1"/>
</dbReference>
<dbReference type="GO" id="GO:0006412">
    <property type="term" value="P:translation"/>
    <property type="evidence" value="ECO:0007669"/>
    <property type="project" value="UniProtKB-UniRule"/>
</dbReference>
<dbReference type="InterPro" id="IPR000589">
    <property type="entry name" value="Ribosomal_uS15"/>
</dbReference>
<evidence type="ECO:0000256" key="2">
    <source>
        <dbReference type="ARBA" id="ARBA00022980"/>
    </source>
</evidence>
<dbReference type="Pfam" id="PF00312">
    <property type="entry name" value="Ribosomal_S15"/>
    <property type="match status" value="1"/>
</dbReference>
<evidence type="ECO:0000313" key="9">
    <source>
        <dbReference type="Proteomes" id="UP000028501"/>
    </source>
</evidence>